<keyword evidence="9" id="KW-0256">Endoplasmic reticulum</keyword>
<dbReference type="OrthoDB" id="151635at2"/>
<dbReference type="GO" id="GO:0031501">
    <property type="term" value="C:mannosyltransferase complex"/>
    <property type="evidence" value="ECO:0007669"/>
    <property type="project" value="TreeGrafter"/>
</dbReference>
<comment type="similarity">
    <text evidence="12">Belongs to the glycosyltransferase 87 family.</text>
</comment>
<dbReference type="Pfam" id="PF09594">
    <property type="entry name" value="GT87"/>
    <property type="match status" value="1"/>
</dbReference>
<evidence type="ECO:0000256" key="2">
    <source>
        <dbReference type="ARBA" id="ARBA00004651"/>
    </source>
</evidence>
<evidence type="ECO:0000256" key="9">
    <source>
        <dbReference type="ARBA" id="ARBA00022824"/>
    </source>
</evidence>
<name>A0A4R4ZW97_9ACTN</name>
<reference evidence="14 15" key="1">
    <citation type="submission" date="2019-03" db="EMBL/GenBank/DDBJ databases">
        <title>Draft genome sequences of novel Actinobacteria.</title>
        <authorList>
            <person name="Sahin N."/>
            <person name="Ay H."/>
            <person name="Saygin H."/>
        </authorList>
    </citation>
    <scope>NUCLEOTIDE SEQUENCE [LARGE SCALE GENOMIC DNA]</scope>
    <source>
        <strain evidence="14 15">JCM 13523</strain>
    </source>
</reference>
<keyword evidence="10 13" id="KW-1133">Transmembrane helix</keyword>
<sequence>MTLHARLETSRPKRLATPGKLLIRTKELGWLAAADRTVLSLYLLTRVAIWLTAYAAVWVFPADGRARQPADVRTAFARWDWNHLVSIAREGYFPGDTGPWSEGWDNREAFFPGFPLVLRAVHSAGGDWIWAGLLISFVSGAIVVLALARIARLHWPGTDVDRTAVLFFLTSPCSIFLAVGYTEALFLALALPAWLAARRHRWALAGILCTLATTVRITGLFVAVAIAVQFLVDIGVHRNWRAVSWLVAPVSAALGYGIYLFEKTSDPQAWRHAQERGWDRNATNPWHSLTTTWEAAFGHTYSTAYAVEFRAELVAIGIGLALLVFLLFRRCWAEATYIALNLAALGASYWYLSIPRATLLWWPLWLCLAGLRHPFVRTMYLCVIAPLSTIVALVFLTGRWAG</sequence>
<evidence type="ECO:0000256" key="6">
    <source>
        <dbReference type="ARBA" id="ARBA00022676"/>
    </source>
</evidence>
<feature type="transmembrane region" description="Helical" evidence="13">
    <location>
        <begin position="39"/>
        <end position="60"/>
    </location>
</feature>
<dbReference type="GO" id="GO:0006506">
    <property type="term" value="P:GPI anchor biosynthetic process"/>
    <property type="evidence" value="ECO:0007669"/>
    <property type="project" value="UniProtKB-UniPathway"/>
</dbReference>
<protein>
    <submittedName>
        <fullName evidence="14">DUF2029 domain-containing protein</fullName>
    </submittedName>
</protein>
<gene>
    <name evidence="14" type="ORF">E1263_00540</name>
</gene>
<evidence type="ECO:0000256" key="8">
    <source>
        <dbReference type="ARBA" id="ARBA00022692"/>
    </source>
</evidence>
<accession>A0A4R4ZW97</accession>
<evidence type="ECO:0000256" key="10">
    <source>
        <dbReference type="ARBA" id="ARBA00022989"/>
    </source>
</evidence>
<dbReference type="UniPathway" id="UPA00196"/>
<feature type="transmembrane region" description="Helical" evidence="13">
    <location>
        <begin position="309"/>
        <end position="328"/>
    </location>
</feature>
<evidence type="ECO:0000313" key="15">
    <source>
        <dbReference type="Proteomes" id="UP000295124"/>
    </source>
</evidence>
<dbReference type="AlphaFoldDB" id="A0A4R4ZW97"/>
<keyword evidence="8 13" id="KW-0812">Transmembrane</keyword>
<dbReference type="GO" id="GO:0005886">
    <property type="term" value="C:plasma membrane"/>
    <property type="evidence" value="ECO:0007669"/>
    <property type="project" value="UniProtKB-SubCell"/>
</dbReference>
<dbReference type="InterPro" id="IPR007315">
    <property type="entry name" value="PIG-V/Gpi18"/>
</dbReference>
<comment type="caution">
    <text evidence="14">The sequence shown here is derived from an EMBL/GenBank/DDBJ whole genome shotgun (WGS) entry which is preliminary data.</text>
</comment>
<keyword evidence="7" id="KW-0808">Transferase</keyword>
<comment type="subcellular location">
    <subcellularLocation>
        <location evidence="2">Cell membrane</location>
        <topology evidence="2">Multi-pass membrane protein</topology>
    </subcellularLocation>
    <subcellularLocation>
        <location evidence="1">Endoplasmic reticulum membrane</location>
        <topology evidence="1">Multi-pass membrane protein</topology>
    </subcellularLocation>
</comment>
<evidence type="ECO:0000256" key="5">
    <source>
        <dbReference type="ARBA" id="ARBA00022502"/>
    </source>
</evidence>
<evidence type="ECO:0000256" key="11">
    <source>
        <dbReference type="ARBA" id="ARBA00023136"/>
    </source>
</evidence>
<dbReference type="Proteomes" id="UP000295124">
    <property type="component" value="Unassembled WGS sequence"/>
</dbReference>
<evidence type="ECO:0000256" key="13">
    <source>
        <dbReference type="SAM" id="Phobius"/>
    </source>
</evidence>
<comment type="pathway">
    <text evidence="3">Glycolipid biosynthesis; glycosylphosphatidylinositol-anchor biosynthesis.</text>
</comment>
<evidence type="ECO:0000256" key="7">
    <source>
        <dbReference type="ARBA" id="ARBA00022679"/>
    </source>
</evidence>
<dbReference type="GO" id="GO:0004376">
    <property type="term" value="F:GPI mannosyltransferase activity"/>
    <property type="evidence" value="ECO:0007669"/>
    <property type="project" value="InterPro"/>
</dbReference>
<keyword evidence="15" id="KW-1185">Reference proteome</keyword>
<evidence type="ECO:0000256" key="1">
    <source>
        <dbReference type="ARBA" id="ARBA00004477"/>
    </source>
</evidence>
<organism evidence="14 15">
    <name type="scientific">Kribbella antibiotica</name>
    <dbReference type="NCBI Taxonomy" id="190195"/>
    <lineage>
        <taxon>Bacteria</taxon>
        <taxon>Bacillati</taxon>
        <taxon>Actinomycetota</taxon>
        <taxon>Actinomycetes</taxon>
        <taxon>Propionibacteriales</taxon>
        <taxon>Kribbellaceae</taxon>
        <taxon>Kribbella</taxon>
    </lineage>
</organism>
<feature type="transmembrane region" description="Helical" evidence="13">
    <location>
        <begin position="242"/>
        <end position="261"/>
    </location>
</feature>
<proteinExistence type="inferred from homology"/>
<dbReference type="PANTHER" id="PTHR12468">
    <property type="entry name" value="GPI MANNOSYLTRANSFERASE 2"/>
    <property type="match status" value="1"/>
</dbReference>
<dbReference type="RefSeq" id="WP_132164110.1">
    <property type="nucleotide sequence ID" value="NZ_SMKX01000001.1"/>
</dbReference>
<dbReference type="GO" id="GO:0000009">
    <property type="term" value="F:alpha-1,6-mannosyltransferase activity"/>
    <property type="evidence" value="ECO:0007669"/>
    <property type="project" value="InterPro"/>
</dbReference>
<dbReference type="PANTHER" id="PTHR12468:SF2">
    <property type="entry name" value="GPI MANNOSYLTRANSFERASE 2"/>
    <property type="match status" value="1"/>
</dbReference>
<feature type="transmembrane region" description="Helical" evidence="13">
    <location>
        <begin position="128"/>
        <end position="151"/>
    </location>
</feature>
<keyword evidence="6" id="KW-0328">Glycosyltransferase</keyword>
<dbReference type="InterPro" id="IPR018584">
    <property type="entry name" value="GT87"/>
</dbReference>
<evidence type="ECO:0000256" key="4">
    <source>
        <dbReference type="ARBA" id="ARBA00022475"/>
    </source>
</evidence>
<feature type="transmembrane region" description="Helical" evidence="13">
    <location>
        <begin position="163"/>
        <end position="190"/>
    </location>
</feature>
<keyword evidence="11 13" id="KW-0472">Membrane</keyword>
<evidence type="ECO:0000256" key="12">
    <source>
        <dbReference type="ARBA" id="ARBA00024033"/>
    </source>
</evidence>
<feature type="transmembrane region" description="Helical" evidence="13">
    <location>
        <begin position="202"/>
        <end position="230"/>
    </location>
</feature>
<keyword evidence="4" id="KW-1003">Cell membrane</keyword>
<evidence type="ECO:0000313" key="14">
    <source>
        <dbReference type="EMBL" id="TDD63473.1"/>
    </source>
</evidence>
<feature type="transmembrane region" description="Helical" evidence="13">
    <location>
        <begin position="380"/>
        <end position="401"/>
    </location>
</feature>
<keyword evidence="5" id="KW-0337">GPI-anchor biosynthesis</keyword>
<evidence type="ECO:0000256" key="3">
    <source>
        <dbReference type="ARBA" id="ARBA00004687"/>
    </source>
</evidence>
<dbReference type="EMBL" id="SMKX01000001">
    <property type="protein sequence ID" value="TDD63473.1"/>
    <property type="molecule type" value="Genomic_DNA"/>
</dbReference>